<reference evidence="2" key="1">
    <citation type="submission" date="2016-11" db="UniProtKB">
        <authorList>
            <consortium name="WormBaseParasite"/>
        </authorList>
    </citation>
    <scope>IDENTIFICATION</scope>
    <source>
        <strain evidence="2">KR3021</strain>
    </source>
</reference>
<accession>A0AC35TIM5</accession>
<dbReference type="WBParaSite" id="RSKR_0000080300.1">
    <property type="protein sequence ID" value="RSKR_0000080300.1"/>
    <property type="gene ID" value="RSKR_0000080300"/>
</dbReference>
<evidence type="ECO:0000313" key="2">
    <source>
        <dbReference type="WBParaSite" id="RSKR_0000080300.1"/>
    </source>
</evidence>
<evidence type="ECO:0000313" key="1">
    <source>
        <dbReference type="Proteomes" id="UP000095286"/>
    </source>
</evidence>
<name>A0AC35TIM5_9BILA</name>
<dbReference type="Proteomes" id="UP000095286">
    <property type="component" value="Unplaced"/>
</dbReference>
<proteinExistence type="predicted"/>
<sequence>MPISFEPFPIYTNTKGYLDMMIPDVSDDMATTTNRRIGIKRKREGLYYEMGPSPKRFHLEEEPSTSTAIIPLHYRHTNNNEECEDMEVEGEYRNLFDKANFGPRVTTFAIPEYVNIGNVKGHELVLTHQIVPRFYADGGKDRENSSDTEEEELDTWNFHPMAGRINEIANDGEAVKATAYTVEDGTCDKYRQNSNQEQTKCGQYSVVELAEDGSDLYTHPTNMFPYTSTLPPQTGHTGPLIEELSEEEVESMVEDDYTSFNCEMEVDQP</sequence>
<organism evidence="1 2">
    <name type="scientific">Rhabditophanes sp. KR3021</name>
    <dbReference type="NCBI Taxonomy" id="114890"/>
    <lineage>
        <taxon>Eukaryota</taxon>
        <taxon>Metazoa</taxon>
        <taxon>Ecdysozoa</taxon>
        <taxon>Nematoda</taxon>
        <taxon>Chromadorea</taxon>
        <taxon>Rhabditida</taxon>
        <taxon>Tylenchina</taxon>
        <taxon>Panagrolaimomorpha</taxon>
        <taxon>Strongyloidoidea</taxon>
        <taxon>Alloionematidae</taxon>
        <taxon>Rhabditophanes</taxon>
    </lineage>
</organism>
<protein>
    <submittedName>
        <fullName evidence="2">ELM2 domain-containing protein</fullName>
    </submittedName>
</protein>